<proteinExistence type="predicted"/>
<dbReference type="GO" id="GO:0006313">
    <property type="term" value="P:DNA transposition"/>
    <property type="evidence" value="ECO:0007669"/>
    <property type="project" value="InterPro"/>
</dbReference>
<feature type="coiled-coil region" evidence="1">
    <location>
        <begin position="84"/>
        <end position="118"/>
    </location>
</feature>
<reference evidence="2 5" key="1">
    <citation type="submission" date="2018-11" db="EMBL/GenBank/DDBJ databases">
        <title>Novel bacteria species description.</title>
        <authorList>
            <person name="Han J.-H."/>
        </authorList>
    </citation>
    <scope>NUCLEOTIDE SEQUENCE [LARGE SCALE GENOMIC DNA]</scope>
    <source>
        <strain evidence="2 5">KCTC23259</strain>
    </source>
</reference>
<sequence>MTKKSTYVMIEAKLISKKSTKLNIRQRRIFSEEFKREKVQEISSGLCSIKSFCNLWGVSSVTVYRWLYRYSSEHKKGTTMVIQKDSEAQKTAELLEKVASLEQRLGQKQMQIDYLEKLIEIASKDAGVDLKKNTKVPL</sequence>
<evidence type="ECO:0000313" key="5">
    <source>
        <dbReference type="Proteomes" id="UP001204144"/>
    </source>
</evidence>
<keyword evidence="5" id="KW-1185">Reference proteome</keyword>
<dbReference type="Proteomes" id="UP001204144">
    <property type="component" value="Unassembled WGS sequence"/>
</dbReference>
<name>A0AAE3H0A0_9BACT</name>
<gene>
    <name evidence="2" type="ORF">EGI31_06370</name>
    <name evidence="3" type="ORF">EGI31_13050</name>
    <name evidence="4" type="ORF">EGI31_14210</name>
</gene>
<keyword evidence="1" id="KW-0175">Coiled coil</keyword>
<dbReference type="InterPro" id="IPR009057">
    <property type="entry name" value="Homeodomain-like_sf"/>
</dbReference>
<dbReference type="SUPFAM" id="SSF46689">
    <property type="entry name" value="Homeodomain-like"/>
    <property type="match status" value="1"/>
</dbReference>
<organism evidence="2 5">
    <name type="scientific">Lacihabitans soyangensis</name>
    <dbReference type="NCBI Taxonomy" id="869394"/>
    <lineage>
        <taxon>Bacteria</taxon>
        <taxon>Pseudomonadati</taxon>
        <taxon>Bacteroidota</taxon>
        <taxon>Cytophagia</taxon>
        <taxon>Cytophagales</taxon>
        <taxon>Leadbetterellaceae</taxon>
        <taxon>Lacihabitans</taxon>
    </lineage>
</organism>
<dbReference type="Pfam" id="PF01527">
    <property type="entry name" value="HTH_Tnp_1"/>
    <property type="match status" value="1"/>
</dbReference>
<accession>A0AAE3H0A0</accession>
<evidence type="ECO:0000313" key="4">
    <source>
        <dbReference type="EMBL" id="MCP9764103.1"/>
    </source>
</evidence>
<dbReference type="GO" id="GO:0003677">
    <property type="term" value="F:DNA binding"/>
    <property type="evidence" value="ECO:0007669"/>
    <property type="project" value="InterPro"/>
</dbReference>
<evidence type="ECO:0000313" key="3">
    <source>
        <dbReference type="EMBL" id="MCP9763883.1"/>
    </source>
</evidence>
<protein>
    <submittedName>
        <fullName evidence="2">Transposase</fullName>
    </submittedName>
</protein>
<dbReference type="EMBL" id="RJUF01000063">
    <property type="protein sequence ID" value="MCP9764103.1"/>
    <property type="molecule type" value="Genomic_DNA"/>
</dbReference>
<dbReference type="InterPro" id="IPR002514">
    <property type="entry name" value="Transposase_8"/>
</dbReference>
<dbReference type="AlphaFoldDB" id="A0AAE3H0A0"/>
<evidence type="ECO:0000313" key="2">
    <source>
        <dbReference type="EMBL" id="MCP9762574.1"/>
    </source>
</evidence>
<dbReference type="EMBL" id="RJUF01000011">
    <property type="protein sequence ID" value="MCP9762574.1"/>
    <property type="molecule type" value="Genomic_DNA"/>
</dbReference>
<dbReference type="EMBL" id="RJUF01000045">
    <property type="protein sequence ID" value="MCP9763883.1"/>
    <property type="molecule type" value="Genomic_DNA"/>
</dbReference>
<evidence type="ECO:0000256" key="1">
    <source>
        <dbReference type="SAM" id="Coils"/>
    </source>
</evidence>
<comment type="caution">
    <text evidence="2">The sequence shown here is derived from an EMBL/GenBank/DDBJ whole genome shotgun (WGS) entry which is preliminary data.</text>
</comment>
<dbReference type="Gene3D" id="1.10.10.60">
    <property type="entry name" value="Homeodomain-like"/>
    <property type="match status" value="1"/>
</dbReference>
<dbReference type="GO" id="GO:0004803">
    <property type="term" value="F:transposase activity"/>
    <property type="evidence" value="ECO:0007669"/>
    <property type="project" value="InterPro"/>
</dbReference>